<dbReference type="InterPro" id="IPR018946">
    <property type="entry name" value="PhoD-like_MPP"/>
</dbReference>
<feature type="domain" description="PhoD-like phosphatase metallophosphatase" evidence="3">
    <location>
        <begin position="168"/>
        <end position="583"/>
    </location>
</feature>
<dbReference type="Pfam" id="PF16655">
    <property type="entry name" value="PhoD_N"/>
    <property type="match status" value="1"/>
</dbReference>
<proteinExistence type="predicted"/>
<reference evidence="5 6" key="1">
    <citation type="submission" date="2018-10" db="EMBL/GenBank/DDBJ databases">
        <authorList>
            <person name="Chen W.-M."/>
        </authorList>
    </citation>
    <scope>NUCLEOTIDE SEQUENCE [LARGE SCALE GENOMIC DNA]</scope>
    <source>
        <strain evidence="5 6">THS-13</strain>
    </source>
</reference>
<dbReference type="InterPro" id="IPR032093">
    <property type="entry name" value="PhoD_N"/>
</dbReference>
<protein>
    <submittedName>
        <fullName evidence="5">Alkaline phosphatase</fullName>
    </submittedName>
</protein>
<dbReference type="Gene3D" id="3.60.21.70">
    <property type="entry name" value="PhoD-like phosphatase"/>
    <property type="match status" value="1"/>
</dbReference>
<dbReference type="InterPro" id="IPR006311">
    <property type="entry name" value="TAT_signal"/>
</dbReference>
<feature type="domain" description="Phospholipase D N-terminal" evidence="4">
    <location>
        <begin position="67"/>
        <end position="157"/>
    </location>
</feature>
<comment type="caution">
    <text evidence="5">The sequence shown here is derived from an EMBL/GenBank/DDBJ whole genome shotgun (WGS) entry which is preliminary data.</text>
</comment>
<dbReference type="RefSeq" id="WP_123213073.1">
    <property type="nucleotide sequence ID" value="NZ_RJVO01000011.1"/>
</dbReference>
<evidence type="ECO:0000256" key="2">
    <source>
        <dbReference type="SAM" id="SignalP"/>
    </source>
</evidence>
<dbReference type="InterPro" id="IPR029052">
    <property type="entry name" value="Metallo-depent_PP-like"/>
</dbReference>
<dbReference type="PANTHER" id="PTHR43606:SF2">
    <property type="entry name" value="ALKALINE PHOSPHATASE FAMILY PROTEIN (AFU_ORTHOLOGUE AFUA_5G03860)"/>
    <property type="match status" value="1"/>
</dbReference>
<evidence type="ECO:0000313" key="5">
    <source>
        <dbReference type="EMBL" id="ROH85650.1"/>
    </source>
</evidence>
<sequence>MPPPMDRRLFLKSASLAAAGVALGACGSSEPGTSGDPGSGGFPAFPKPGEEPASFDYPLVLALPFAHGVASGDPLADRVILWTRITELTPSATAVAVDWLVASDPAMTQVVKRGRQLASAEHDWTVKVDVTGLQPATSYYYRFEALGAQSIVGRTRTAPASTVEELRLAVLACSSYWSSYWSGLGHLADRNDLDLVVHCGDYIYDFVDEDEGIRARKDVKDTAYVDYRDWLNLAEVRRRYALWRSDPNLLRAHQQHPWFIVWDNHDISTGYGNELPSTVTGDGATTTLDDVCRAFYEWTPSRPVKPDGSGEFILVEDGSYPVASDPKFVYRKLPYGPLLDVFGVDTQINLPGYGREVDASHLASGNSLYGRQQFEWFSGGMLASAQAGVTWRLVNNQTWFAPVDIPDVADGIPLPKIGVSRWTDYPEERSALCDYLRGDNPAGLRVRNNILVSGDAHGNLGSDVIASAALLSAYVSGLPLPNPRPGSTALNAAAGYARLTTGNLGPVNLRGDSVAVEFAPSSMGRGGADEIVQNAIGASGPNAFTVGGARALELALIAANKNVQFIEWVDHGYGIVSLTAERAIFEYWWQDKLTPGAPDVLGQQMIAWAQPDTAQLVPRYQDQIDCVLAHGMTVAATTGTRSAEPAPLTATVLPR</sequence>
<accession>A0A3N0UYP9</accession>
<evidence type="ECO:0000259" key="4">
    <source>
        <dbReference type="Pfam" id="PF16655"/>
    </source>
</evidence>
<dbReference type="InParanoid" id="A0A3N0UYP9"/>
<feature type="chain" id="PRO_5018069421" evidence="2">
    <location>
        <begin position="25"/>
        <end position="655"/>
    </location>
</feature>
<dbReference type="AlphaFoldDB" id="A0A3N0UYP9"/>
<dbReference type="PROSITE" id="PS51318">
    <property type="entry name" value="TAT"/>
    <property type="match status" value="1"/>
</dbReference>
<evidence type="ECO:0000259" key="3">
    <source>
        <dbReference type="Pfam" id="PF09423"/>
    </source>
</evidence>
<keyword evidence="2" id="KW-0732">Signal</keyword>
<dbReference type="PANTHER" id="PTHR43606">
    <property type="entry name" value="PHOSPHATASE, PUTATIVE (AFU_ORTHOLOGUE AFUA_6G08710)-RELATED"/>
    <property type="match status" value="1"/>
</dbReference>
<evidence type="ECO:0000313" key="6">
    <source>
        <dbReference type="Proteomes" id="UP000282106"/>
    </source>
</evidence>
<name>A0A3N0UYP9_9GAMM</name>
<dbReference type="EMBL" id="RJVO01000011">
    <property type="protein sequence ID" value="ROH85650.1"/>
    <property type="molecule type" value="Genomic_DNA"/>
</dbReference>
<dbReference type="Proteomes" id="UP000282106">
    <property type="component" value="Unassembled WGS sequence"/>
</dbReference>
<organism evidence="5 6">
    <name type="scientific">Stagnimonas aquatica</name>
    <dbReference type="NCBI Taxonomy" id="2689987"/>
    <lineage>
        <taxon>Bacteria</taxon>
        <taxon>Pseudomonadati</taxon>
        <taxon>Pseudomonadota</taxon>
        <taxon>Gammaproteobacteria</taxon>
        <taxon>Nevskiales</taxon>
        <taxon>Nevskiaceae</taxon>
        <taxon>Stagnimonas</taxon>
    </lineage>
</organism>
<dbReference type="InterPro" id="IPR038607">
    <property type="entry name" value="PhoD-like_sf"/>
</dbReference>
<dbReference type="PROSITE" id="PS51257">
    <property type="entry name" value="PROKAR_LIPOPROTEIN"/>
    <property type="match status" value="1"/>
</dbReference>
<dbReference type="InterPro" id="IPR052900">
    <property type="entry name" value="Phospholipid_Metab_Enz"/>
</dbReference>
<gene>
    <name evidence="5" type="ORF">ED208_16730</name>
</gene>
<feature type="region of interest" description="Disordered" evidence="1">
    <location>
        <begin position="28"/>
        <end position="47"/>
    </location>
</feature>
<evidence type="ECO:0000256" key="1">
    <source>
        <dbReference type="SAM" id="MobiDB-lite"/>
    </source>
</evidence>
<dbReference type="Gene3D" id="2.60.40.380">
    <property type="entry name" value="Purple acid phosphatase-like, N-terminal"/>
    <property type="match status" value="1"/>
</dbReference>
<keyword evidence="6" id="KW-1185">Reference proteome</keyword>
<dbReference type="SUPFAM" id="SSF56300">
    <property type="entry name" value="Metallo-dependent phosphatases"/>
    <property type="match status" value="1"/>
</dbReference>
<feature type="signal peptide" evidence="2">
    <location>
        <begin position="1"/>
        <end position="24"/>
    </location>
</feature>
<dbReference type="Pfam" id="PF09423">
    <property type="entry name" value="PhoD"/>
    <property type="match status" value="1"/>
</dbReference>